<evidence type="ECO:0000256" key="1">
    <source>
        <dbReference type="ARBA" id="ARBA00022555"/>
    </source>
</evidence>
<evidence type="ECO:0000256" key="6">
    <source>
        <dbReference type="ARBA" id="ARBA00022884"/>
    </source>
</evidence>
<feature type="compositionally biased region" description="Polar residues" evidence="7">
    <location>
        <begin position="265"/>
        <end position="290"/>
    </location>
</feature>
<dbReference type="InterPro" id="IPR001537">
    <property type="entry name" value="SpoU_MeTrfase"/>
</dbReference>
<dbReference type="GO" id="GO:0002938">
    <property type="term" value="P:tRNA guanine ribose methylation"/>
    <property type="evidence" value="ECO:0007669"/>
    <property type="project" value="TreeGrafter"/>
</dbReference>
<keyword evidence="5" id="KW-0819">tRNA processing</keyword>
<sequence length="290" mass="31110">MLADLSNELQTQGPVLPVRGSLFSGSWGLASKSAQDVAQTPSRFPYLDRFDVQGQAATSQEVVQALSGQVFDGRLRKIEEVARSRCYTLLPVVEAMGFGSIHCIDTSTGRVKSSRANRTSKGAEKWLDVQEHRHGTAACIAHLQACGFRVLVTQLTQDSVPIHDVDLTQPTAFILGNEVDGASEEAVRLADQAVTVPMSPSFVESFNVSVAAALIMSEARRQRAAAPAPPSGLAPAEAQILTATMLLKHRGPRAVQWHPHWKGLQQVSRPGSPAADSTEQHTSAPLCSTL</sequence>
<dbReference type="PANTHER" id="PTHR43453:SF1">
    <property type="entry name" value="TRNA_RRNA METHYLTRANSFERASE SPOU TYPE DOMAIN-CONTAINING PROTEIN"/>
    <property type="match status" value="1"/>
</dbReference>
<keyword evidence="6" id="KW-0694">RNA-binding</keyword>
<evidence type="ECO:0000256" key="2">
    <source>
        <dbReference type="ARBA" id="ARBA00022603"/>
    </source>
</evidence>
<dbReference type="InterPro" id="IPR029028">
    <property type="entry name" value="Alpha/beta_knot_MTases"/>
</dbReference>
<dbReference type="Pfam" id="PF00588">
    <property type="entry name" value="SpoU_methylase"/>
    <property type="match status" value="1"/>
</dbReference>
<name>A0AAV1IIF5_9CHLO</name>
<dbReference type="AlphaFoldDB" id="A0AAV1IIF5"/>
<evidence type="ECO:0000256" key="7">
    <source>
        <dbReference type="SAM" id="MobiDB-lite"/>
    </source>
</evidence>
<reference evidence="9 10" key="1">
    <citation type="submission" date="2023-10" db="EMBL/GenBank/DDBJ databases">
        <authorList>
            <person name="Maclean D."/>
            <person name="Macfadyen A."/>
        </authorList>
    </citation>
    <scope>NUCLEOTIDE SEQUENCE [LARGE SCALE GENOMIC DNA]</scope>
</reference>
<dbReference type="GO" id="GO:0000049">
    <property type="term" value="F:tRNA binding"/>
    <property type="evidence" value="ECO:0007669"/>
    <property type="project" value="UniProtKB-KW"/>
</dbReference>
<feature type="region of interest" description="Disordered" evidence="7">
    <location>
        <begin position="264"/>
        <end position="290"/>
    </location>
</feature>
<keyword evidence="4" id="KW-0949">S-adenosyl-L-methionine</keyword>
<comment type="caution">
    <text evidence="9">The sequence shown here is derived from an EMBL/GenBank/DDBJ whole genome shotgun (WGS) entry which is preliminary data.</text>
</comment>
<evidence type="ECO:0000256" key="4">
    <source>
        <dbReference type="ARBA" id="ARBA00022691"/>
    </source>
</evidence>
<dbReference type="PANTHER" id="PTHR43453">
    <property type="entry name" value="RRNA METHYLASE-LIKE"/>
    <property type="match status" value="1"/>
</dbReference>
<evidence type="ECO:0000256" key="3">
    <source>
        <dbReference type="ARBA" id="ARBA00022679"/>
    </source>
</evidence>
<keyword evidence="1" id="KW-0820">tRNA-binding</keyword>
<keyword evidence="3" id="KW-0808">Transferase</keyword>
<dbReference type="CDD" id="cd18092">
    <property type="entry name" value="SpoU-like_TrmH"/>
    <property type="match status" value="1"/>
</dbReference>
<proteinExistence type="predicted"/>
<dbReference type="Proteomes" id="UP001314263">
    <property type="component" value="Unassembled WGS sequence"/>
</dbReference>
<evidence type="ECO:0000256" key="5">
    <source>
        <dbReference type="ARBA" id="ARBA00022694"/>
    </source>
</evidence>
<evidence type="ECO:0000259" key="8">
    <source>
        <dbReference type="Pfam" id="PF00588"/>
    </source>
</evidence>
<dbReference type="EMBL" id="CAUYUE010000014">
    <property type="protein sequence ID" value="CAK0786426.1"/>
    <property type="molecule type" value="Genomic_DNA"/>
</dbReference>
<dbReference type="Gene3D" id="3.40.1280.10">
    <property type="match status" value="1"/>
</dbReference>
<dbReference type="InterPro" id="IPR033671">
    <property type="entry name" value="TrmH"/>
</dbReference>
<keyword evidence="2" id="KW-0489">Methyltransferase</keyword>
<protein>
    <recommendedName>
        <fullName evidence="8">tRNA/rRNA methyltransferase SpoU type domain-containing protein</fullName>
    </recommendedName>
</protein>
<dbReference type="InterPro" id="IPR029026">
    <property type="entry name" value="tRNA_m1G_MTases_N"/>
</dbReference>
<dbReference type="GO" id="GO:0008173">
    <property type="term" value="F:RNA methyltransferase activity"/>
    <property type="evidence" value="ECO:0007669"/>
    <property type="project" value="InterPro"/>
</dbReference>
<keyword evidence="10" id="KW-1185">Reference proteome</keyword>
<feature type="domain" description="tRNA/rRNA methyltransferase SpoU type" evidence="8">
    <location>
        <begin position="93"/>
        <end position="216"/>
    </location>
</feature>
<accession>A0AAV1IIF5</accession>
<organism evidence="9 10">
    <name type="scientific">Coccomyxa viridis</name>
    <dbReference type="NCBI Taxonomy" id="1274662"/>
    <lineage>
        <taxon>Eukaryota</taxon>
        <taxon>Viridiplantae</taxon>
        <taxon>Chlorophyta</taxon>
        <taxon>core chlorophytes</taxon>
        <taxon>Trebouxiophyceae</taxon>
        <taxon>Trebouxiophyceae incertae sedis</taxon>
        <taxon>Coccomyxaceae</taxon>
        <taxon>Coccomyxa</taxon>
    </lineage>
</organism>
<gene>
    <name evidence="9" type="ORF">CVIRNUC_009639</name>
</gene>
<evidence type="ECO:0000313" key="10">
    <source>
        <dbReference type="Proteomes" id="UP001314263"/>
    </source>
</evidence>
<evidence type="ECO:0000313" key="9">
    <source>
        <dbReference type="EMBL" id="CAK0786426.1"/>
    </source>
</evidence>
<dbReference type="SUPFAM" id="SSF75217">
    <property type="entry name" value="alpha/beta knot"/>
    <property type="match status" value="1"/>
</dbReference>